<dbReference type="AlphaFoldDB" id="A0A2T5G537"/>
<protein>
    <recommendedName>
        <fullName evidence="7 8">Peptidyl-tRNA hydrolase</fullName>
        <shortName evidence="8">Pth</shortName>
        <ecNumber evidence="1 8">3.1.1.29</ecNumber>
    </recommendedName>
</protein>
<evidence type="ECO:0000256" key="3">
    <source>
        <dbReference type="ARBA" id="ARBA00022801"/>
    </source>
</evidence>
<dbReference type="SUPFAM" id="SSF53178">
    <property type="entry name" value="Peptidyl-tRNA hydrolase-like"/>
    <property type="match status" value="1"/>
</dbReference>
<dbReference type="InterPro" id="IPR018171">
    <property type="entry name" value="Pept_tRNA_hydro_CS"/>
</dbReference>
<dbReference type="HAMAP" id="MF_00083">
    <property type="entry name" value="Pept_tRNA_hydro_bact"/>
    <property type="match status" value="1"/>
</dbReference>
<evidence type="ECO:0000256" key="9">
    <source>
        <dbReference type="RuleBase" id="RU000673"/>
    </source>
</evidence>
<evidence type="ECO:0000256" key="5">
    <source>
        <dbReference type="ARBA" id="ARBA00038063"/>
    </source>
</evidence>
<reference evidence="11 12" key="1">
    <citation type="submission" date="2017-08" db="EMBL/GenBank/DDBJ databases">
        <title>Burning lignite coal seam in the remote Altai Mountains harbors a hydrogen-driven thermophilic microbial community.</title>
        <authorList>
            <person name="Kadnikov V.V."/>
            <person name="Mardanov A.V."/>
            <person name="Ivasenko D."/>
            <person name="Beletsky A.V."/>
            <person name="Karnachuk O.V."/>
            <person name="Ravin N.V."/>
        </authorList>
    </citation>
    <scope>NUCLEOTIDE SEQUENCE [LARGE SCALE GENOMIC DNA]</scope>
    <source>
        <strain evidence="11">AL31</strain>
    </source>
</reference>
<dbReference type="Proteomes" id="UP000244016">
    <property type="component" value="Unassembled WGS sequence"/>
</dbReference>
<dbReference type="Pfam" id="PF01195">
    <property type="entry name" value="Pept_tRNA_hydro"/>
    <property type="match status" value="1"/>
</dbReference>
<dbReference type="PROSITE" id="PS01195">
    <property type="entry name" value="PEPT_TRNA_HYDROL_1"/>
    <property type="match status" value="1"/>
</dbReference>
<sequence length="186" mass="20172">MRLIVGLGNPGKAYEATRHNVGFWVIDALAGALRLRGFRWRDAYVYEADVDGERRVFLKPLTYMNLSGKAVRAAAEAYRIAPGEILVVLDDLALPLGRLRLRPRGSSGGHRGLASVLEALGTEEVPRLRIGIGSPPPGVDAADFVLSPFLPDEEEAIAAAVEAARDAVLALFREPFAQVMTRVNAR</sequence>
<dbReference type="GO" id="GO:0004045">
    <property type="term" value="F:peptidyl-tRNA hydrolase activity"/>
    <property type="evidence" value="ECO:0007669"/>
    <property type="project" value="UniProtKB-UniRule"/>
</dbReference>
<dbReference type="GO" id="GO:0005737">
    <property type="term" value="C:cytoplasm"/>
    <property type="evidence" value="ECO:0007669"/>
    <property type="project" value="UniProtKB-SubCell"/>
</dbReference>
<comment type="catalytic activity">
    <reaction evidence="6 8 9">
        <text>an N-acyl-L-alpha-aminoacyl-tRNA + H2O = an N-acyl-L-amino acid + a tRNA + H(+)</text>
        <dbReference type="Rhea" id="RHEA:54448"/>
        <dbReference type="Rhea" id="RHEA-COMP:10123"/>
        <dbReference type="Rhea" id="RHEA-COMP:13883"/>
        <dbReference type="ChEBI" id="CHEBI:15377"/>
        <dbReference type="ChEBI" id="CHEBI:15378"/>
        <dbReference type="ChEBI" id="CHEBI:59874"/>
        <dbReference type="ChEBI" id="CHEBI:78442"/>
        <dbReference type="ChEBI" id="CHEBI:138191"/>
        <dbReference type="EC" id="3.1.1.29"/>
    </reaction>
</comment>
<evidence type="ECO:0000256" key="4">
    <source>
        <dbReference type="ARBA" id="ARBA00022884"/>
    </source>
</evidence>
<dbReference type="NCBIfam" id="TIGR00447">
    <property type="entry name" value="pth"/>
    <property type="match status" value="1"/>
</dbReference>
<comment type="subunit">
    <text evidence="8">Monomer.</text>
</comment>
<dbReference type="FunFam" id="3.40.50.1470:FF:000001">
    <property type="entry name" value="Peptidyl-tRNA hydrolase"/>
    <property type="match status" value="1"/>
</dbReference>
<gene>
    <name evidence="8" type="primary">pth</name>
    <name evidence="11" type="ORF">BLITH_0137</name>
</gene>
<feature type="active site" description="Proton acceptor" evidence="8">
    <location>
        <position position="19"/>
    </location>
</feature>
<keyword evidence="3 8" id="KW-0378">Hydrolase</keyword>
<evidence type="ECO:0000256" key="2">
    <source>
        <dbReference type="ARBA" id="ARBA00022555"/>
    </source>
</evidence>
<organism evidence="11 12">
    <name type="scientific">Brockia lithotrophica</name>
    <dbReference type="NCBI Taxonomy" id="933949"/>
    <lineage>
        <taxon>Bacteria</taxon>
        <taxon>Bacillati</taxon>
        <taxon>Bacillota</taxon>
        <taxon>Bacilli</taxon>
        <taxon>Bacillales</taxon>
        <taxon>Bacillales Family X. Incertae Sedis</taxon>
        <taxon>Brockia</taxon>
    </lineage>
</organism>
<comment type="function">
    <text evidence="8">Catalyzes the release of premature peptidyl moieties from peptidyl-tRNA molecules trapped in stalled 50S ribosomal subunits, and thus maintains levels of free tRNAs and 50S ribosomes.</text>
</comment>
<evidence type="ECO:0000313" key="12">
    <source>
        <dbReference type="Proteomes" id="UP000244016"/>
    </source>
</evidence>
<feature type="binding site" evidence="8">
    <location>
        <position position="65"/>
    </location>
    <ligand>
        <name>tRNA</name>
        <dbReference type="ChEBI" id="CHEBI:17843"/>
    </ligand>
</feature>
<evidence type="ECO:0000256" key="8">
    <source>
        <dbReference type="HAMAP-Rule" id="MF_00083"/>
    </source>
</evidence>
<evidence type="ECO:0000256" key="6">
    <source>
        <dbReference type="ARBA" id="ARBA00048707"/>
    </source>
</evidence>
<feature type="site" description="Discriminates between blocked and unblocked aminoacyl-tRNA" evidence="8">
    <location>
        <position position="9"/>
    </location>
</feature>
<feature type="binding site" evidence="8">
    <location>
        <position position="63"/>
    </location>
    <ligand>
        <name>tRNA</name>
        <dbReference type="ChEBI" id="CHEBI:17843"/>
    </ligand>
</feature>
<dbReference type="Gene3D" id="3.40.50.1470">
    <property type="entry name" value="Peptidyl-tRNA hydrolase"/>
    <property type="match status" value="1"/>
</dbReference>
<name>A0A2T5G537_9BACL</name>
<dbReference type="GO" id="GO:0072344">
    <property type="term" value="P:rescue of stalled ribosome"/>
    <property type="evidence" value="ECO:0007669"/>
    <property type="project" value="UniProtKB-UniRule"/>
</dbReference>
<dbReference type="EC" id="3.1.1.29" evidence="1 8"/>
<dbReference type="InterPro" id="IPR001328">
    <property type="entry name" value="Pept_tRNA_hydro"/>
</dbReference>
<comment type="caution">
    <text evidence="8">Lacks conserved residue(s) required for the propagation of feature annotation.</text>
</comment>
<evidence type="ECO:0000256" key="1">
    <source>
        <dbReference type="ARBA" id="ARBA00013260"/>
    </source>
</evidence>
<dbReference type="CDD" id="cd00462">
    <property type="entry name" value="PTH"/>
    <property type="match status" value="1"/>
</dbReference>
<comment type="similarity">
    <text evidence="5 8 10">Belongs to the PTH family.</text>
</comment>
<keyword evidence="2 8" id="KW-0820">tRNA-binding</keyword>
<evidence type="ECO:0000256" key="10">
    <source>
        <dbReference type="RuleBase" id="RU004320"/>
    </source>
</evidence>
<dbReference type="PANTHER" id="PTHR17224:SF1">
    <property type="entry name" value="PEPTIDYL-TRNA HYDROLASE"/>
    <property type="match status" value="1"/>
</dbReference>
<keyword evidence="8" id="KW-0963">Cytoplasm</keyword>
<comment type="subcellular location">
    <subcellularLocation>
        <location evidence="8">Cytoplasm</location>
    </subcellularLocation>
</comment>
<evidence type="ECO:0000256" key="7">
    <source>
        <dbReference type="ARBA" id="ARBA00050038"/>
    </source>
</evidence>
<proteinExistence type="inferred from homology"/>
<comment type="caution">
    <text evidence="11">The sequence shown here is derived from an EMBL/GenBank/DDBJ whole genome shotgun (WGS) entry which is preliminary data.</text>
</comment>
<dbReference type="GO" id="GO:0000049">
    <property type="term" value="F:tRNA binding"/>
    <property type="evidence" value="ECO:0007669"/>
    <property type="project" value="UniProtKB-UniRule"/>
</dbReference>
<dbReference type="EMBL" id="PEBW01000006">
    <property type="protein sequence ID" value="PTQ51311.1"/>
    <property type="molecule type" value="Genomic_DNA"/>
</dbReference>
<accession>A0A2T5G537</accession>
<evidence type="ECO:0000313" key="11">
    <source>
        <dbReference type="EMBL" id="PTQ51311.1"/>
    </source>
</evidence>
<dbReference type="InterPro" id="IPR036416">
    <property type="entry name" value="Pept_tRNA_hydro_sf"/>
</dbReference>
<comment type="function">
    <text evidence="8">Hydrolyzes ribosome-free peptidyl-tRNAs (with 1 or more amino acids incorporated), which drop off the ribosome during protein synthesis, or as a result of ribosome stalling.</text>
</comment>
<feature type="binding site" evidence="8">
    <location>
        <position position="14"/>
    </location>
    <ligand>
        <name>tRNA</name>
        <dbReference type="ChEBI" id="CHEBI:17843"/>
    </ligand>
</feature>
<dbReference type="PANTHER" id="PTHR17224">
    <property type="entry name" value="PEPTIDYL-TRNA HYDROLASE"/>
    <property type="match status" value="1"/>
</dbReference>
<feature type="site" description="Stabilizes the basic form of H active site to accept a proton" evidence="8">
    <location>
        <position position="90"/>
    </location>
</feature>
<keyword evidence="4 8" id="KW-0694">RNA-binding</keyword>
<dbReference type="GO" id="GO:0006515">
    <property type="term" value="P:protein quality control for misfolded or incompletely synthesized proteins"/>
    <property type="evidence" value="ECO:0007669"/>
    <property type="project" value="UniProtKB-UniRule"/>
</dbReference>